<dbReference type="InterPro" id="IPR000866">
    <property type="entry name" value="AhpC/TSA"/>
</dbReference>
<evidence type="ECO:0000313" key="4">
    <source>
        <dbReference type="EMBL" id="QOV89715.1"/>
    </source>
</evidence>
<dbReference type="Proteomes" id="UP000593765">
    <property type="component" value="Chromosome"/>
</dbReference>
<dbReference type="PANTHER" id="PTHR43110">
    <property type="entry name" value="THIOL PEROXIDASE"/>
    <property type="match status" value="1"/>
</dbReference>
<evidence type="ECO:0000259" key="3">
    <source>
        <dbReference type="PROSITE" id="PS51352"/>
    </source>
</evidence>
<evidence type="ECO:0000313" key="5">
    <source>
        <dbReference type="Proteomes" id="UP000593765"/>
    </source>
</evidence>
<dbReference type="RefSeq" id="WP_206292769.1">
    <property type="nucleotide sequence ID" value="NZ_CP063458.1"/>
</dbReference>
<dbReference type="InterPro" id="IPR050455">
    <property type="entry name" value="Tpx_Peroxidase_subfamily"/>
</dbReference>
<feature type="signal peptide" evidence="2">
    <location>
        <begin position="1"/>
        <end position="25"/>
    </location>
</feature>
<dbReference type="Pfam" id="PF00578">
    <property type="entry name" value="AhpC-TSA"/>
    <property type="match status" value="1"/>
</dbReference>
<dbReference type="GO" id="GO:0016209">
    <property type="term" value="F:antioxidant activity"/>
    <property type="evidence" value="ECO:0007669"/>
    <property type="project" value="InterPro"/>
</dbReference>
<dbReference type="PANTHER" id="PTHR43110:SF1">
    <property type="entry name" value="THIOL PEROXIDASE"/>
    <property type="match status" value="1"/>
</dbReference>
<feature type="domain" description="Thioredoxin" evidence="3">
    <location>
        <begin position="42"/>
        <end position="192"/>
    </location>
</feature>
<dbReference type="Gene3D" id="3.40.30.10">
    <property type="entry name" value="Glutaredoxin"/>
    <property type="match status" value="1"/>
</dbReference>
<keyword evidence="2" id="KW-0732">Signal</keyword>
<dbReference type="PROSITE" id="PS51352">
    <property type="entry name" value="THIOREDOXIN_2"/>
    <property type="match status" value="1"/>
</dbReference>
<organism evidence="4 5">
    <name type="scientific">Humisphaera borealis</name>
    <dbReference type="NCBI Taxonomy" id="2807512"/>
    <lineage>
        <taxon>Bacteria</taxon>
        <taxon>Pseudomonadati</taxon>
        <taxon>Planctomycetota</taxon>
        <taxon>Phycisphaerae</taxon>
        <taxon>Tepidisphaerales</taxon>
        <taxon>Tepidisphaeraceae</taxon>
        <taxon>Humisphaera</taxon>
    </lineage>
</organism>
<dbReference type="InterPro" id="IPR013766">
    <property type="entry name" value="Thioredoxin_domain"/>
</dbReference>
<feature type="chain" id="PRO_5034448720" evidence="2">
    <location>
        <begin position="26"/>
        <end position="195"/>
    </location>
</feature>
<dbReference type="AlphaFoldDB" id="A0A7M2WW48"/>
<protein>
    <submittedName>
        <fullName evidence="4">Peroxiredoxin</fullName>
    </submittedName>
</protein>
<accession>A0A7M2WW48</accession>
<keyword evidence="5" id="KW-1185">Reference proteome</keyword>
<dbReference type="SUPFAM" id="SSF52833">
    <property type="entry name" value="Thioredoxin-like"/>
    <property type="match status" value="1"/>
</dbReference>
<proteinExistence type="predicted"/>
<dbReference type="GO" id="GO:0016491">
    <property type="term" value="F:oxidoreductase activity"/>
    <property type="evidence" value="ECO:0007669"/>
    <property type="project" value="InterPro"/>
</dbReference>
<reference evidence="4 5" key="1">
    <citation type="submission" date="2020-10" db="EMBL/GenBank/DDBJ databases">
        <title>Wide distribution of Phycisphaera-like planctomycetes from WD2101 soil group in peatlands and genome analysis of the first cultivated representative.</title>
        <authorList>
            <person name="Dedysh S.N."/>
            <person name="Beletsky A.V."/>
            <person name="Ivanova A."/>
            <person name="Kulichevskaya I.S."/>
            <person name="Suzina N.E."/>
            <person name="Philippov D.A."/>
            <person name="Rakitin A.L."/>
            <person name="Mardanov A.V."/>
            <person name="Ravin N.V."/>
        </authorList>
    </citation>
    <scope>NUCLEOTIDE SEQUENCE [LARGE SCALE GENOMIC DNA]</scope>
    <source>
        <strain evidence="4 5">M1803</strain>
    </source>
</reference>
<keyword evidence="1" id="KW-0676">Redox-active center</keyword>
<dbReference type="PROSITE" id="PS51257">
    <property type="entry name" value="PROKAR_LIPOPROTEIN"/>
    <property type="match status" value="1"/>
</dbReference>
<dbReference type="EMBL" id="CP063458">
    <property type="protein sequence ID" value="QOV89715.1"/>
    <property type="molecule type" value="Genomic_DNA"/>
</dbReference>
<dbReference type="KEGG" id="hbs:IPV69_26600"/>
<evidence type="ECO:0000256" key="1">
    <source>
        <dbReference type="ARBA" id="ARBA00023284"/>
    </source>
</evidence>
<name>A0A7M2WW48_9BACT</name>
<sequence length="195" mass="20441">MRFSKNLQSLSIAVAAACGVAAGFAGLTYTASPVQAAAAAELKVGDAAPDFSLPASDGKTYKLSDFKGKQAVVIAWFPKAFTGGCTTECKSLAANGDKIRKFDVAYFMASVDPVDGPKGNKAFAESEKTDFPILGDEKKTAAAAYGVLNAKGMSNRWTIYIDKEGKIAAIDKAVKPATSAEDMIAKLKELKVAQK</sequence>
<dbReference type="InterPro" id="IPR036249">
    <property type="entry name" value="Thioredoxin-like_sf"/>
</dbReference>
<gene>
    <name evidence="4" type="ORF">IPV69_26600</name>
</gene>
<evidence type="ECO:0000256" key="2">
    <source>
        <dbReference type="SAM" id="SignalP"/>
    </source>
</evidence>